<evidence type="ECO:0000256" key="13">
    <source>
        <dbReference type="ARBA" id="ARBA00030612"/>
    </source>
</evidence>
<evidence type="ECO:0000256" key="5">
    <source>
        <dbReference type="ARBA" id="ARBA00022490"/>
    </source>
</evidence>
<evidence type="ECO:0000256" key="8">
    <source>
        <dbReference type="ARBA" id="ARBA00022741"/>
    </source>
</evidence>
<dbReference type="GO" id="GO:0000049">
    <property type="term" value="F:tRNA binding"/>
    <property type="evidence" value="ECO:0007669"/>
    <property type="project" value="InterPro"/>
</dbReference>
<dbReference type="SUPFAM" id="SSF55681">
    <property type="entry name" value="Class II aaRS and biotin synthetases"/>
    <property type="match status" value="1"/>
</dbReference>
<evidence type="ECO:0000256" key="2">
    <source>
        <dbReference type="ARBA" id="ARBA00004496"/>
    </source>
</evidence>
<reference evidence="15" key="1">
    <citation type="submission" date="2021-01" db="EMBL/GenBank/DDBJ databases">
        <authorList>
            <person name="Corre E."/>
            <person name="Pelletier E."/>
            <person name="Niang G."/>
            <person name="Scheremetjew M."/>
            <person name="Finn R."/>
            <person name="Kale V."/>
            <person name="Holt S."/>
            <person name="Cochrane G."/>
            <person name="Meng A."/>
            <person name="Brown T."/>
            <person name="Cohen L."/>
        </authorList>
    </citation>
    <scope>NUCLEOTIDE SEQUENCE</scope>
    <source>
        <strain evidence="15">GSBS06</strain>
    </source>
</reference>
<dbReference type="NCBIfam" id="TIGR00468">
    <property type="entry name" value="pheS"/>
    <property type="match status" value="1"/>
</dbReference>
<dbReference type="GO" id="GO:0005524">
    <property type="term" value="F:ATP binding"/>
    <property type="evidence" value="ECO:0007669"/>
    <property type="project" value="UniProtKB-KW"/>
</dbReference>
<sequence length="498" mass="57201">MVEDLEKFLIEKSGTGETFDSWEFAENNGLDHDKVVGALKSLSGAEFVVSTQLETRFYTLTDEAKSYVDNGSPEFQFLKLVSEMGKISAAEAKKHPIGFGKSMRNKWLSKEGEEFTLKVNLSEMNDDLQENLKTLVAKNGAEDALEKNVLKELNKRKLLKLVSRKHYSVEKGPMWAPERKKVATTITKEMIDTGSWKDEQFKATNWHSTGLREQGGYLHPLLLVRMEYRKILIGMGFEEMPTNKWVESSFWNFDALFQPQQHPARDAHDTFFIKQPAECSLESIPKDYVDVVRKTHEVGGFGSIGYRYDWSLQESKKNLLRTHTTAVSTRMLYLLANQEGGFQPRKYFSIDRVFRNEHLDATHLAEFHQVEGLVADRNLSLGDLIGVIKTFFAETGITELRFKPAYNPYTEPSMEIFGYHPDLGKWTELGNSGMFRPEMLRPMGLPEDVRVIAWGLSLERPTMIKYRIKKIKELFGHKISLETTQNSPLPRLDNRLNH</sequence>
<proteinExistence type="inferred from homology"/>
<dbReference type="InterPro" id="IPR002319">
    <property type="entry name" value="Phenylalanyl-tRNA_Synthase"/>
</dbReference>
<dbReference type="GO" id="GO:0009328">
    <property type="term" value="C:phenylalanine-tRNA ligase complex"/>
    <property type="evidence" value="ECO:0007669"/>
    <property type="project" value="TreeGrafter"/>
</dbReference>
<dbReference type="GO" id="GO:0006432">
    <property type="term" value="P:phenylalanyl-tRNA aminoacylation"/>
    <property type="evidence" value="ECO:0007669"/>
    <property type="project" value="InterPro"/>
</dbReference>
<keyword evidence="12" id="KW-0030">Aminoacyl-tRNA synthetase</keyword>
<dbReference type="Pfam" id="PF18552">
    <property type="entry name" value="PheRS_DBD1"/>
    <property type="match status" value="1"/>
</dbReference>
<evidence type="ECO:0000256" key="7">
    <source>
        <dbReference type="ARBA" id="ARBA00022723"/>
    </source>
</evidence>
<dbReference type="Gene3D" id="1.10.10.2330">
    <property type="match status" value="1"/>
</dbReference>
<comment type="cofactor">
    <cofactor evidence="1">
        <name>Mg(2+)</name>
        <dbReference type="ChEBI" id="CHEBI:18420"/>
    </cofactor>
</comment>
<keyword evidence="8" id="KW-0547">Nucleotide-binding</keyword>
<comment type="subcellular location">
    <subcellularLocation>
        <location evidence="2">Cytoplasm</location>
    </subcellularLocation>
</comment>
<dbReference type="InterPro" id="IPR006195">
    <property type="entry name" value="aa-tRNA-synth_II"/>
</dbReference>
<evidence type="ECO:0000256" key="3">
    <source>
        <dbReference type="ARBA" id="ARBA00006703"/>
    </source>
</evidence>
<dbReference type="Pfam" id="PF18553">
    <property type="entry name" value="PheRS_DBD3"/>
    <property type="match status" value="1"/>
</dbReference>
<dbReference type="InterPro" id="IPR045864">
    <property type="entry name" value="aa-tRNA-synth_II/BPL/LPL"/>
</dbReference>
<dbReference type="GO" id="GO:0046872">
    <property type="term" value="F:metal ion binding"/>
    <property type="evidence" value="ECO:0007669"/>
    <property type="project" value="UniProtKB-KW"/>
</dbReference>
<dbReference type="EC" id="6.1.1.20" evidence="4"/>
<organism evidence="15">
    <name type="scientific">Aplanochytrium stocchinoi</name>
    <dbReference type="NCBI Taxonomy" id="215587"/>
    <lineage>
        <taxon>Eukaryota</taxon>
        <taxon>Sar</taxon>
        <taxon>Stramenopiles</taxon>
        <taxon>Bigyra</taxon>
        <taxon>Labyrinthulomycetes</taxon>
        <taxon>Thraustochytrida</taxon>
        <taxon>Thraustochytriidae</taxon>
        <taxon>Aplanochytrium</taxon>
    </lineage>
</organism>
<dbReference type="PANTHER" id="PTHR11538:SF40">
    <property type="entry name" value="PHENYLALANINE--TRNA LIGASE ALPHA SUBUNIT"/>
    <property type="match status" value="1"/>
</dbReference>
<dbReference type="CDD" id="cd00496">
    <property type="entry name" value="PheRS_alpha_core"/>
    <property type="match status" value="1"/>
</dbReference>
<evidence type="ECO:0000256" key="11">
    <source>
        <dbReference type="ARBA" id="ARBA00022917"/>
    </source>
</evidence>
<evidence type="ECO:0000256" key="6">
    <source>
        <dbReference type="ARBA" id="ARBA00022598"/>
    </source>
</evidence>
<gene>
    <name evidence="15" type="ORF">ASTO00021_LOCUS7236</name>
</gene>
<keyword evidence="7" id="KW-0479">Metal-binding</keyword>
<dbReference type="NCBIfam" id="NF003210">
    <property type="entry name" value="PRK04172.1"/>
    <property type="match status" value="1"/>
</dbReference>
<comment type="similarity">
    <text evidence="3">Belongs to the class-II aminoacyl-tRNA synthetase family. Phe-tRNA synthetase alpha subunit type 2 subfamily.</text>
</comment>
<keyword evidence="9" id="KW-0067">ATP-binding</keyword>
<evidence type="ECO:0000256" key="10">
    <source>
        <dbReference type="ARBA" id="ARBA00022842"/>
    </source>
</evidence>
<keyword evidence="11" id="KW-0648">Protein biosynthesis</keyword>
<dbReference type="Gene3D" id="3.30.930.10">
    <property type="entry name" value="Bira Bifunctional Protein, Domain 2"/>
    <property type="match status" value="1"/>
</dbReference>
<dbReference type="AlphaFoldDB" id="A0A7S3PH35"/>
<dbReference type="PROSITE" id="PS50862">
    <property type="entry name" value="AA_TRNA_LIGASE_II"/>
    <property type="match status" value="1"/>
</dbReference>
<dbReference type="PANTHER" id="PTHR11538">
    <property type="entry name" value="PHENYLALANYL-TRNA SYNTHETASE"/>
    <property type="match status" value="1"/>
</dbReference>
<keyword evidence="6" id="KW-0436">Ligase</keyword>
<dbReference type="EMBL" id="HBIN01009708">
    <property type="protein sequence ID" value="CAE0436991.1"/>
    <property type="molecule type" value="Transcribed_RNA"/>
</dbReference>
<dbReference type="Pfam" id="PF01409">
    <property type="entry name" value="tRNA-synt_2d"/>
    <property type="match status" value="1"/>
</dbReference>
<dbReference type="InterPro" id="IPR004529">
    <property type="entry name" value="Phe-tRNA-synth_IIc_asu"/>
</dbReference>
<keyword evidence="10" id="KW-0460">Magnesium</keyword>
<evidence type="ECO:0000313" key="15">
    <source>
        <dbReference type="EMBL" id="CAE0436991.1"/>
    </source>
</evidence>
<evidence type="ECO:0000256" key="12">
    <source>
        <dbReference type="ARBA" id="ARBA00023146"/>
    </source>
</evidence>
<accession>A0A7S3PH35</accession>
<protein>
    <recommendedName>
        <fullName evidence="4">phenylalanine--tRNA ligase</fullName>
        <ecNumber evidence="4">6.1.1.20</ecNumber>
    </recommendedName>
    <alternativeName>
        <fullName evidence="13">Phenylalanyl-tRNA synthetase alpha subunit</fullName>
    </alternativeName>
</protein>
<dbReference type="InterPro" id="IPR040725">
    <property type="entry name" value="PheRS_DBD3"/>
</dbReference>
<dbReference type="GO" id="GO:0004826">
    <property type="term" value="F:phenylalanine-tRNA ligase activity"/>
    <property type="evidence" value="ECO:0007669"/>
    <property type="project" value="UniProtKB-EC"/>
</dbReference>
<dbReference type="FunFam" id="3.30.930.10:FF:000178">
    <property type="entry name" value="Phenylalanyl-tRNA synthetase subunit alpha"/>
    <property type="match status" value="1"/>
</dbReference>
<feature type="domain" description="Aminoacyl-transfer RNA synthetases class-II family profile" evidence="14">
    <location>
        <begin position="224"/>
        <end position="490"/>
    </location>
</feature>
<evidence type="ECO:0000256" key="1">
    <source>
        <dbReference type="ARBA" id="ARBA00001946"/>
    </source>
</evidence>
<dbReference type="InterPro" id="IPR040724">
    <property type="entry name" value="PheRS_DBD1"/>
</dbReference>
<dbReference type="Gene3D" id="3.30.1370.240">
    <property type="match status" value="1"/>
</dbReference>
<keyword evidence="5" id="KW-0963">Cytoplasm</keyword>
<dbReference type="GO" id="GO:0005829">
    <property type="term" value="C:cytosol"/>
    <property type="evidence" value="ECO:0007669"/>
    <property type="project" value="TreeGrafter"/>
</dbReference>
<evidence type="ECO:0000259" key="14">
    <source>
        <dbReference type="PROSITE" id="PS50862"/>
    </source>
</evidence>
<evidence type="ECO:0000256" key="9">
    <source>
        <dbReference type="ARBA" id="ARBA00022840"/>
    </source>
</evidence>
<dbReference type="Gene3D" id="1.10.10.2320">
    <property type="match status" value="1"/>
</dbReference>
<name>A0A7S3PH35_9STRA</name>
<evidence type="ECO:0000256" key="4">
    <source>
        <dbReference type="ARBA" id="ARBA00012814"/>
    </source>
</evidence>